<feature type="compositionally biased region" description="Polar residues" evidence="12">
    <location>
        <begin position="296"/>
        <end position="309"/>
    </location>
</feature>
<proteinExistence type="predicted"/>
<evidence type="ECO:0000256" key="10">
    <source>
        <dbReference type="ARBA" id="ARBA00023224"/>
    </source>
</evidence>
<dbReference type="AlphaFoldDB" id="A0A3Q4GPY3"/>
<evidence type="ECO:0000256" key="11">
    <source>
        <dbReference type="ARBA" id="ARBA00032475"/>
    </source>
</evidence>
<evidence type="ECO:0000256" key="8">
    <source>
        <dbReference type="ARBA" id="ARBA00023157"/>
    </source>
</evidence>
<comment type="subcellular location">
    <subcellularLocation>
        <location evidence="1">Cell membrane</location>
        <topology evidence="1">Multi-pass membrane protein</topology>
    </subcellularLocation>
</comment>
<feature type="transmembrane region" description="Helical" evidence="13">
    <location>
        <begin position="92"/>
        <end position="113"/>
    </location>
</feature>
<protein>
    <recommendedName>
        <fullName evidence="2">Endothelin receptor type B</fullName>
    </recommendedName>
    <alternativeName>
        <fullName evidence="11">Endothelin receptor non-selective type</fullName>
    </alternativeName>
</protein>
<organism evidence="15 16">
    <name type="scientific">Neolamprologus brichardi</name>
    <name type="common">Fairy cichlid</name>
    <name type="synonym">Lamprologus brichardi</name>
    <dbReference type="NCBI Taxonomy" id="32507"/>
    <lineage>
        <taxon>Eukaryota</taxon>
        <taxon>Metazoa</taxon>
        <taxon>Chordata</taxon>
        <taxon>Craniata</taxon>
        <taxon>Vertebrata</taxon>
        <taxon>Euteleostomi</taxon>
        <taxon>Actinopterygii</taxon>
        <taxon>Neopterygii</taxon>
        <taxon>Teleostei</taxon>
        <taxon>Neoteleostei</taxon>
        <taxon>Acanthomorphata</taxon>
        <taxon>Ovalentaria</taxon>
        <taxon>Cichlomorphae</taxon>
        <taxon>Cichliformes</taxon>
        <taxon>Cichlidae</taxon>
        <taxon>African cichlids</taxon>
        <taxon>Pseudocrenilabrinae</taxon>
        <taxon>Lamprologini</taxon>
        <taxon>Neolamprologus</taxon>
    </lineage>
</organism>
<evidence type="ECO:0000256" key="7">
    <source>
        <dbReference type="ARBA" id="ARBA00023136"/>
    </source>
</evidence>
<keyword evidence="3" id="KW-1003">Cell membrane</keyword>
<dbReference type="GO" id="GO:0005886">
    <property type="term" value="C:plasma membrane"/>
    <property type="evidence" value="ECO:0007669"/>
    <property type="project" value="UniProtKB-SubCell"/>
</dbReference>
<feature type="domain" description="G-protein coupled receptors family 1 profile" evidence="14">
    <location>
        <begin position="105"/>
        <end position="198"/>
    </location>
</feature>
<evidence type="ECO:0000256" key="6">
    <source>
        <dbReference type="ARBA" id="ARBA00023040"/>
    </source>
</evidence>
<reference evidence="15" key="2">
    <citation type="submission" date="2025-09" db="UniProtKB">
        <authorList>
            <consortium name="Ensembl"/>
        </authorList>
    </citation>
    <scope>IDENTIFICATION</scope>
</reference>
<dbReference type="GO" id="GO:0008217">
    <property type="term" value="P:regulation of blood pressure"/>
    <property type="evidence" value="ECO:0007669"/>
    <property type="project" value="InterPro"/>
</dbReference>
<evidence type="ECO:0000256" key="2">
    <source>
        <dbReference type="ARBA" id="ARBA00015019"/>
    </source>
</evidence>
<name>A0A3Q4GPY3_NEOBR</name>
<evidence type="ECO:0000256" key="4">
    <source>
        <dbReference type="ARBA" id="ARBA00022692"/>
    </source>
</evidence>
<keyword evidence="8" id="KW-1015">Disulfide bond</keyword>
<dbReference type="GO" id="GO:0048484">
    <property type="term" value="P:enteric nervous system development"/>
    <property type="evidence" value="ECO:0007669"/>
    <property type="project" value="InterPro"/>
</dbReference>
<evidence type="ECO:0000256" key="12">
    <source>
        <dbReference type="SAM" id="MobiDB-lite"/>
    </source>
</evidence>
<keyword evidence="9" id="KW-0675">Receptor</keyword>
<dbReference type="Pfam" id="PF00001">
    <property type="entry name" value="7tm_1"/>
    <property type="match status" value="1"/>
</dbReference>
<keyword evidence="7 13" id="KW-0472">Membrane</keyword>
<dbReference type="PROSITE" id="PS50262">
    <property type="entry name" value="G_PROTEIN_RECEP_F1_2"/>
    <property type="match status" value="1"/>
</dbReference>
<evidence type="ECO:0000256" key="3">
    <source>
        <dbReference type="ARBA" id="ARBA00022475"/>
    </source>
</evidence>
<keyword evidence="16" id="KW-1185">Reference proteome</keyword>
<keyword evidence="5 13" id="KW-1133">Transmembrane helix</keyword>
<evidence type="ECO:0000256" key="1">
    <source>
        <dbReference type="ARBA" id="ARBA00004651"/>
    </source>
</evidence>
<feature type="region of interest" description="Disordered" evidence="12">
    <location>
        <begin position="290"/>
        <end position="309"/>
    </location>
</feature>
<dbReference type="GeneTree" id="ENSGT01150000286932"/>
<evidence type="ECO:0000256" key="9">
    <source>
        <dbReference type="ARBA" id="ARBA00023170"/>
    </source>
</evidence>
<keyword evidence="4 13" id="KW-0812">Transmembrane</keyword>
<dbReference type="GO" id="GO:0048066">
    <property type="term" value="P:developmental pigmentation"/>
    <property type="evidence" value="ECO:0007669"/>
    <property type="project" value="TreeGrafter"/>
</dbReference>
<evidence type="ECO:0000259" key="14">
    <source>
        <dbReference type="PROSITE" id="PS50262"/>
    </source>
</evidence>
<keyword evidence="6" id="KW-0297">G-protein coupled receptor</keyword>
<dbReference type="Gene3D" id="1.20.1070.10">
    <property type="entry name" value="Rhodopsin 7-helix transmembrane proteins"/>
    <property type="match status" value="1"/>
</dbReference>
<dbReference type="PRINTS" id="PR00366">
    <property type="entry name" value="ENDOTHELINR"/>
</dbReference>
<evidence type="ECO:0000256" key="13">
    <source>
        <dbReference type="SAM" id="Phobius"/>
    </source>
</evidence>
<dbReference type="PRINTS" id="PR00237">
    <property type="entry name" value="GPCRRHODOPSN"/>
</dbReference>
<dbReference type="GO" id="GO:0004962">
    <property type="term" value="F:endothelin receptor activity"/>
    <property type="evidence" value="ECO:0007669"/>
    <property type="project" value="InterPro"/>
</dbReference>
<keyword evidence="10" id="KW-0807">Transducer</keyword>
<dbReference type="STRING" id="32507.ENSNBRP00000011795"/>
<evidence type="ECO:0000313" key="15">
    <source>
        <dbReference type="Ensembl" id="ENSNBRP00000011795.1"/>
    </source>
</evidence>
<dbReference type="Proteomes" id="UP000261580">
    <property type="component" value="Unassembled WGS sequence"/>
</dbReference>
<dbReference type="InterPro" id="IPR051193">
    <property type="entry name" value="GPCR_endothelin_rcpt"/>
</dbReference>
<dbReference type="Ensembl" id="ENSNBRT00000012127.1">
    <property type="protein sequence ID" value="ENSNBRP00000011795.1"/>
    <property type="gene ID" value="ENSNBRG00000009188.1"/>
</dbReference>
<evidence type="ECO:0000313" key="16">
    <source>
        <dbReference type="Proteomes" id="UP000261580"/>
    </source>
</evidence>
<dbReference type="InterPro" id="IPR017452">
    <property type="entry name" value="GPCR_Rhodpsn_7TM"/>
</dbReference>
<sequence length="309" mass="34131">MTELSLLEQYSSALGNVLCSESLRPQSKSKDEDSSPLLGVTHFGSPHTCGQWTAGAKETSAPRASHRYPETRARGTRCAGCEIRDTFKYINTVVSCLVFVIGIIGNSTLLRIIYKNKCMHNGPNILIGSLALGDLLHIIIAIPINVYKLLAEDWPFGVTLCKLVPFVQKSSVGITVLSLCALSIDSDFVSSLLLLFPLAAVNFDELLLNGEHKKGTNKPKPKKVYERHLGDKSTIFLLNCKSERIKTVTYVTLYRSHHGDGFWTTSCLCSWCVTTEMLMDEKQSCMKLKVSDRGSEQSNSRMTNKSSTA</sequence>
<accession>A0A3Q4GPY3</accession>
<dbReference type="PANTHER" id="PTHR46099:SF3">
    <property type="entry name" value="ENDOTHELIN RECEPTOR TYPE B"/>
    <property type="match status" value="1"/>
</dbReference>
<dbReference type="Bgee" id="ENSNBRG00000009188">
    <property type="expression patterns" value="Expressed in zone of skin and 7 other cell types or tissues"/>
</dbReference>
<dbReference type="GO" id="GO:0042310">
    <property type="term" value="P:vasoconstriction"/>
    <property type="evidence" value="ECO:0007669"/>
    <property type="project" value="InterPro"/>
</dbReference>
<dbReference type="PANTHER" id="PTHR46099">
    <property type="entry name" value="G_PROTEIN_RECEP_F1_2 DOMAIN-CONTAINING PROTEIN"/>
    <property type="match status" value="1"/>
</dbReference>
<reference evidence="15" key="1">
    <citation type="submission" date="2025-08" db="UniProtKB">
        <authorList>
            <consortium name="Ensembl"/>
        </authorList>
    </citation>
    <scope>IDENTIFICATION</scope>
</reference>
<dbReference type="SUPFAM" id="SSF81321">
    <property type="entry name" value="Family A G protein-coupled receptor-like"/>
    <property type="match status" value="1"/>
</dbReference>
<feature type="transmembrane region" description="Helical" evidence="13">
    <location>
        <begin position="125"/>
        <end position="147"/>
    </location>
</feature>
<dbReference type="InterPro" id="IPR000276">
    <property type="entry name" value="GPCR_Rhodpsn"/>
</dbReference>
<evidence type="ECO:0000256" key="5">
    <source>
        <dbReference type="ARBA" id="ARBA00022989"/>
    </source>
</evidence>
<dbReference type="InterPro" id="IPR000499">
    <property type="entry name" value="Endthln_rcpt"/>
</dbReference>